<dbReference type="EMBL" id="MU277228">
    <property type="protein sequence ID" value="KAI0059189.1"/>
    <property type="molecule type" value="Genomic_DNA"/>
</dbReference>
<comment type="caution">
    <text evidence="1">The sequence shown here is derived from an EMBL/GenBank/DDBJ whole genome shotgun (WGS) entry which is preliminary data.</text>
</comment>
<evidence type="ECO:0000313" key="1">
    <source>
        <dbReference type="EMBL" id="KAI0059189.1"/>
    </source>
</evidence>
<accession>A0ACB8SS49</accession>
<keyword evidence="2" id="KW-1185">Reference proteome</keyword>
<gene>
    <name evidence="1" type="ORF">BV25DRAFT_1829227</name>
</gene>
<dbReference type="Proteomes" id="UP000814140">
    <property type="component" value="Unassembled WGS sequence"/>
</dbReference>
<evidence type="ECO:0000313" key="2">
    <source>
        <dbReference type="Proteomes" id="UP000814140"/>
    </source>
</evidence>
<sequence length="776" mass="86753">MGVIDGGRHTALIANNSHPIDISHPIDAGSDLKSSPWASIVLKPTMSVDLSHLKFSHPAKKIKALNVGPIPQRIFDGMKKYEEAVRGYNFPTFERKIGTRPQTLILGHRPLDAQTMQVFRMPADTSSTELQRLTYFDTGAGVSIRAFCPIIGEDWRGRWRAGGALMVMDVDGKENFQLWRYWEDSESEQPFPHVHDELENKPGVGRFERITNDNFKHQWPVVSESNKLFAFSSNRENGKDFLVYLTKLIDSKTGASADSSPLTLPSNLVTPVTGEDEAARWSTESISIDDRYMLLTKSRSSAFVQLYLVNISGSEPATPELITLPDTTENEEETAFENATFSRDPANPHTIFLVTNAYGNFSSVIKYDIHTRSVLHITTPGPSLRALRPISWETAQLQATKESIIFRANVDGWQQLYVMPLAGPHKDIVIEVRLDWEGGSILYSTNAVNGKPNELALKLTSYRSSAYIAHLDMSTALEHVEKDEDGLAFLSVQPTTHRQAAAALPEFRTLRPTLMRFKSFDGLEVPFFYYHPNERKSAVPFTIQIHGGPEGQSTSQSRIPIHGYLLNELGCAVIYPNVRGSSGYGKKYMAADSVEKREDSVQDIGALLEHIKNTMGNELDSSRAAVMGGSYGGYMVYACLVNFSAQLACGVANFGIGHWPSFLENTADHRRDFRRRKYGDERVPEVRAMLERISPINNADKITIPLSIAHGENDTRIPVGEAIRMYEIVSKKVHVELMVCEKEGHGFKQKSVIEFTNAAKLRFLERFLFSKSGADE</sequence>
<organism evidence="1 2">
    <name type="scientific">Artomyces pyxidatus</name>
    <dbReference type="NCBI Taxonomy" id="48021"/>
    <lineage>
        <taxon>Eukaryota</taxon>
        <taxon>Fungi</taxon>
        <taxon>Dikarya</taxon>
        <taxon>Basidiomycota</taxon>
        <taxon>Agaricomycotina</taxon>
        <taxon>Agaricomycetes</taxon>
        <taxon>Russulales</taxon>
        <taxon>Auriscalpiaceae</taxon>
        <taxon>Artomyces</taxon>
    </lineage>
</organism>
<name>A0ACB8SS49_9AGAM</name>
<protein>
    <submittedName>
        <fullName evidence="1">Alpha/beta-hydrolase</fullName>
    </submittedName>
</protein>
<reference evidence="1" key="1">
    <citation type="submission" date="2021-03" db="EMBL/GenBank/DDBJ databases">
        <authorList>
            <consortium name="DOE Joint Genome Institute"/>
            <person name="Ahrendt S."/>
            <person name="Looney B.P."/>
            <person name="Miyauchi S."/>
            <person name="Morin E."/>
            <person name="Drula E."/>
            <person name="Courty P.E."/>
            <person name="Chicoki N."/>
            <person name="Fauchery L."/>
            <person name="Kohler A."/>
            <person name="Kuo A."/>
            <person name="Labutti K."/>
            <person name="Pangilinan J."/>
            <person name="Lipzen A."/>
            <person name="Riley R."/>
            <person name="Andreopoulos W."/>
            <person name="He G."/>
            <person name="Johnson J."/>
            <person name="Barry K.W."/>
            <person name="Grigoriev I.V."/>
            <person name="Nagy L."/>
            <person name="Hibbett D."/>
            <person name="Henrissat B."/>
            <person name="Matheny P.B."/>
            <person name="Labbe J."/>
            <person name="Martin F."/>
        </authorList>
    </citation>
    <scope>NUCLEOTIDE SEQUENCE</scope>
    <source>
        <strain evidence="1">HHB10654</strain>
    </source>
</reference>
<proteinExistence type="predicted"/>
<reference evidence="1" key="2">
    <citation type="journal article" date="2022" name="New Phytol.">
        <title>Evolutionary transition to the ectomycorrhizal habit in the genomes of a hyperdiverse lineage of mushroom-forming fungi.</title>
        <authorList>
            <person name="Looney B."/>
            <person name="Miyauchi S."/>
            <person name="Morin E."/>
            <person name="Drula E."/>
            <person name="Courty P.E."/>
            <person name="Kohler A."/>
            <person name="Kuo A."/>
            <person name="LaButti K."/>
            <person name="Pangilinan J."/>
            <person name="Lipzen A."/>
            <person name="Riley R."/>
            <person name="Andreopoulos W."/>
            <person name="He G."/>
            <person name="Johnson J."/>
            <person name="Nolan M."/>
            <person name="Tritt A."/>
            <person name="Barry K.W."/>
            <person name="Grigoriev I.V."/>
            <person name="Nagy L.G."/>
            <person name="Hibbett D."/>
            <person name="Henrissat B."/>
            <person name="Matheny P.B."/>
            <person name="Labbe J."/>
            <person name="Martin F.M."/>
        </authorList>
    </citation>
    <scope>NUCLEOTIDE SEQUENCE</scope>
    <source>
        <strain evidence="1">HHB10654</strain>
    </source>
</reference>